<organism evidence="3">
    <name type="scientific">Thrips palmi</name>
    <name type="common">Melon thrips</name>
    <dbReference type="NCBI Taxonomy" id="161013"/>
    <lineage>
        <taxon>Eukaryota</taxon>
        <taxon>Metazoa</taxon>
        <taxon>Ecdysozoa</taxon>
        <taxon>Arthropoda</taxon>
        <taxon>Hexapoda</taxon>
        <taxon>Insecta</taxon>
        <taxon>Pterygota</taxon>
        <taxon>Neoptera</taxon>
        <taxon>Paraneoptera</taxon>
        <taxon>Thysanoptera</taxon>
        <taxon>Terebrantia</taxon>
        <taxon>Thripoidea</taxon>
        <taxon>Thripidae</taxon>
        <taxon>Thrips</taxon>
    </lineage>
</organism>
<protein>
    <submittedName>
        <fullName evidence="3">Uncharacterized protein LOC117642039 isoform X1</fullName>
    </submittedName>
</protein>
<feature type="compositionally biased region" description="Polar residues" evidence="1">
    <location>
        <begin position="47"/>
        <end position="81"/>
    </location>
</feature>
<dbReference type="AlphaFoldDB" id="A0A6P8YNR1"/>
<dbReference type="InterPro" id="IPR004242">
    <property type="entry name" value="Transposase_21"/>
</dbReference>
<evidence type="ECO:0000256" key="1">
    <source>
        <dbReference type="SAM" id="MobiDB-lite"/>
    </source>
</evidence>
<keyword evidence="2" id="KW-1185">Reference proteome</keyword>
<feature type="compositionally biased region" description="Acidic residues" evidence="1">
    <location>
        <begin position="171"/>
        <end position="194"/>
    </location>
</feature>
<dbReference type="KEGG" id="tpal:117642039"/>
<dbReference type="Pfam" id="PF02992">
    <property type="entry name" value="Transposase_21"/>
    <property type="match status" value="1"/>
</dbReference>
<dbReference type="RefSeq" id="XP_034235712.1">
    <property type="nucleotide sequence ID" value="XM_034379821.1"/>
</dbReference>
<dbReference type="OrthoDB" id="8191915at2759"/>
<feature type="region of interest" description="Disordered" evidence="1">
    <location>
        <begin position="104"/>
        <end position="222"/>
    </location>
</feature>
<dbReference type="GeneID" id="117642039"/>
<reference evidence="3" key="1">
    <citation type="submission" date="2025-08" db="UniProtKB">
        <authorList>
            <consortium name="RefSeq"/>
        </authorList>
    </citation>
    <scope>IDENTIFICATION</scope>
    <source>
        <tissue evidence="3">Total insect</tissue>
    </source>
</reference>
<sequence length="870" mass="97637">MSGKRGPYKQYEFKESRTPAPKSTVLAAIHPPPRKKRRKASEDVPCSIQSMEVESPSNIEERCTPSTSTISGCTPSTSTISGEAPLTARVLSTESSQILSGCFQSTEVQQPSPSSLSFGARNTPSEERCTPSTSTVSDEAPLTARVPSTEPLSQDEEWHFVQDPQTTEMPDKDDELCEENDDELCEENDDEDALNSDGESNLSTPRAENSAFGEDPDNSDDDEVLAAASDLHLSVAQRITVLLLLAVKFAHNLTYTAAECIMRLAGVLSEASLFSPTKYMLKTAISLYSSSLSEHHICPHCGVYIGVIDRMKECDDCHNEVDAKRNKKKGNVFLYLSVGEQIKSLLMNGLAKELVNPRHRKKIKPGNYEDIQDGKLYKKLVDLARISFNFFVDGLQVGLTTKFSAWPVLISINELPLHLRRKHVLMANVWLGKGKPNMNEYLKPFIKECVELQRNGITIKINGQDKTFKIVPLMCVSDSVARPLLRCSTQFNGAFGCGLCYHPGFRMRRGRGSCRSYTISTREYPPRTHEETVELARKAIRRNKAQRGIKGLSILTEIPGFDIVNCLDLDLFHALVNCAKRFANLWFSKRYSSKDFSVRSRLNEVDRRLLSITITDTVSRAPRSLEDRSDWRGHEWFHWVVFYSIPVLAGILPKRYLNHWSLLVRGIVILMQNSVSKSDVVHARRFLRQFNVEIDTLYGPEHVTFSTHLLTHLGTSTINFAQPWTHSAFVFESFNGEIKSAVHSGNGVAHQISKYMQLKIALNAMYKDLEHAMSEKEKAFFQSVMCAASPLVQPYLTIGDVGFHGVPKTVLLAPNLHRTIVREGIEAVLGKEYFMFDRCSVNGVVYQSVAYSKAEKQNNSIVLLSDDRVF</sequence>
<dbReference type="InParanoid" id="A0A6P8YNR1"/>
<name>A0A6P8YNR1_THRPL</name>
<gene>
    <name evidence="3" type="primary">LOC117642039</name>
</gene>
<dbReference type="PANTHER" id="PTHR46579">
    <property type="entry name" value="F5/8 TYPE C DOMAIN-CONTAINING PROTEIN-RELATED"/>
    <property type="match status" value="1"/>
</dbReference>
<proteinExistence type="predicted"/>
<evidence type="ECO:0000313" key="2">
    <source>
        <dbReference type="Proteomes" id="UP000515158"/>
    </source>
</evidence>
<feature type="region of interest" description="Disordered" evidence="1">
    <location>
        <begin position="1"/>
        <end position="81"/>
    </location>
</feature>
<dbReference type="Proteomes" id="UP000515158">
    <property type="component" value="Unplaced"/>
</dbReference>
<feature type="compositionally biased region" description="Polar residues" evidence="1">
    <location>
        <begin position="197"/>
        <end position="207"/>
    </location>
</feature>
<accession>A0A6P8YNR1</accession>
<evidence type="ECO:0000313" key="3">
    <source>
        <dbReference type="RefSeq" id="XP_034235712.1"/>
    </source>
</evidence>
<dbReference type="PANTHER" id="PTHR46579:SF1">
    <property type="entry name" value="F5_8 TYPE C DOMAIN-CONTAINING PROTEIN"/>
    <property type="match status" value="1"/>
</dbReference>
<feature type="compositionally biased region" description="Polar residues" evidence="1">
    <location>
        <begin position="104"/>
        <end position="123"/>
    </location>
</feature>